<dbReference type="NCBIfam" id="TIGR00360">
    <property type="entry name" value="ComEC_N-term"/>
    <property type="match status" value="1"/>
</dbReference>
<gene>
    <name evidence="8" type="ORF">NCTC5906_01740</name>
</gene>
<name>A0A3S4S4S1_AGGAP</name>
<evidence type="ECO:0000313" key="9">
    <source>
        <dbReference type="Proteomes" id="UP000272690"/>
    </source>
</evidence>
<dbReference type="EMBL" id="LR134327">
    <property type="protein sequence ID" value="VEF43975.1"/>
    <property type="molecule type" value="Genomic_DNA"/>
</dbReference>
<evidence type="ECO:0000256" key="4">
    <source>
        <dbReference type="ARBA" id="ARBA00022989"/>
    </source>
</evidence>
<dbReference type="PANTHER" id="PTHR30619">
    <property type="entry name" value="DNA INTERNALIZATION/COMPETENCE PROTEIN COMEC/REC2"/>
    <property type="match status" value="1"/>
</dbReference>
<dbReference type="SMART" id="SM00849">
    <property type="entry name" value="Lactamase_B"/>
    <property type="match status" value="1"/>
</dbReference>
<dbReference type="InterPro" id="IPR004797">
    <property type="entry name" value="Competence_ComEC/Rec2"/>
</dbReference>
<dbReference type="Pfam" id="PF03772">
    <property type="entry name" value="Competence"/>
    <property type="match status" value="1"/>
</dbReference>
<evidence type="ECO:0000256" key="5">
    <source>
        <dbReference type="ARBA" id="ARBA00023136"/>
    </source>
</evidence>
<feature type="transmembrane region" description="Helical" evidence="6">
    <location>
        <begin position="55"/>
        <end position="74"/>
    </location>
</feature>
<feature type="transmembrane region" description="Helical" evidence="6">
    <location>
        <begin position="383"/>
        <end position="404"/>
    </location>
</feature>
<dbReference type="SUPFAM" id="SSF56281">
    <property type="entry name" value="Metallo-hydrolase/oxidoreductase"/>
    <property type="match status" value="1"/>
</dbReference>
<reference evidence="8 9" key="1">
    <citation type="submission" date="2018-12" db="EMBL/GenBank/DDBJ databases">
        <authorList>
            <consortium name="Pathogen Informatics"/>
        </authorList>
    </citation>
    <scope>NUCLEOTIDE SEQUENCE [LARGE SCALE GENOMIC DNA]</scope>
    <source>
        <strain evidence="8 9">NCTC5906</strain>
    </source>
</reference>
<dbReference type="InterPro" id="IPR035681">
    <property type="entry name" value="ComA-like_MBL"/>
</dbReference>
<sequence>MNISLDKFAGTLIFSGLTLLFLPDKWLLSWQVALYIFLPLLFITLLCYCLKLTKLLTLLTYLLLFLAQLVYVHFPALSLLKQADNIANLPKILHTEFTVQEVLNQQEFQTVVIAAKLAEDLPEQRIYAQWKVPQIVQIGEHYEGDLRLRPISSRLNFNGFDRQQWYFGKHISAWASVQSAVKIKNVFSWRQTALNNALKQTENLSQQGLLLALGFGERAWLDNETWQIYQKTNTAHLIAISGLHIGLAMLLGYGLARLLQFFLPTRYLTPTLPILCGLLFALLYSQLAGMAIPTLRAMVALAILYAIQGLRLYWTPWRLLWRVLALLILIDPLMLLSTSFWLSVSAVTSLMIWYQFFPLSLLQWRQSSLTHSPWHKVRWIFSLFHLQLGLLWLFTPIQLFFFNGLSLNGFIANLIAMPIYSFLLVPLVLFAVFTQGALYSWQAANNLSEKITALLAYGQDGWLTVSLQQSLWLTLLLTIAFLSALHFVYKTPKPIASPIELAKQSRNKGFHLNPARKLDLGLPIKAYAIGGGLVVFCITSLIYQSISRPHWQLETLDVGQGLATLIVKNGKGVLYDTGPSWNGGSMARLEILPYLQREGIELDWLIISHDDNDHAGGAKDILAAYPTVKFISPSDKIYGEKNDRKIDRTLCQTGEKWHWQGLSFSVLSPDNIVPRAENKDSCTLLLSDGQHQILLTGDADLGVEYKILPKLGKIDVLQVGHHGSKTSTGEALVRQTEPKIALISSGRWNPWHFPHKDVVARLRRQNTQIYNTAEHGQIRLLFQDKEIKIQTARTEFSPWYRRLIGLQTK</sequence>
<dbReference type="PANTHER" id="PTHR30619:SF1">
    <property type="entry name" value="RECOMBINATION PROTEIN 2"/>
    <property type="match status" value="1"/>
</dbReference>
<organism evidence="8 9">
    <name type="scientific">Aggregatibacter aphrophilus ATCC 33389</name>
    <dbReference type="NCBI Taxonomy" id="985008"/>
    <lineage>
        <taxon>Bacteria</taxon>
        <taxon>Pseudomonadati</taxon>
        <taxon>Pseudomonadota</taxon>
        <taxon>Gammaproteobacteria</taxon>
        <taxon>Pasteurellales</taxon>
        <taxon>Pasteurellaceae</taxon>
        <taxon>Aggregatibacter</taxon>
    </lineage>
</organism>
<dbReference type="AlphaFoldDB" id="A0A3S4S4S1"/>
<protein>
    <submittedName>
        <fullName evidence="8">ComEC family competence protein</fullName>
    </submittedName>
</protein>
<evidence type="ECO:0000259" key="7">
    <source>
        <dbReference type="SMART" id="SM00849"/>
    </source>
</evidence>
<dbReference type="InterPro" id="IPR001279">
    <property type="entry name" value="Metallo-B-lactamas"/>
</dbReference>
<feature type="transmembrane region" description="Helical" evidence="6">
    <location>
        <begin position="267"/>
        <end position="284"/>
    </location>
</feature>
<dbReference type="InterPro" id="IPR025405">
    <property type="entry name" value="DUF4131"/>
</dbReference>
<dbReference type="CDD" id="cd07731">
    <property type="entry name" value="ComA-like_MBL-fold"/>
    <property type="match status" value="1"/>
</dbReference>
<evidence type="ECO:0000256" key="6">
    <source>
        <dbReference type="SAM" id="Phobius"/>
    </source>
</evidence>
<keyword evidence="2" id="KW-1003">Cell membrane</keyword>
<dbReference type="OrthoDB" id="9761531at2"/>
<feature type="transmembrane region" description="Helical" evidence="6">
    <location>
        <begin position="410"/>
        <end position="433"/>
    </location>
</feature>
<dbReference type="Proteomes" id="UP000272690">
    <property type="component" value="Chromosome"/>
</dbReference>
<evidence type="ECO:0000256" key="2">
    <source>
        <dbReference type="ARBA" id="ARBA00022475"/>
    </source>
</evidence>
<dbReference type="GO" id="GO:0030420">
    <property type="term" value="P:establishment of competence for transformation"/>
    <property type="evidence" value="ECO:0007669"/>
    <property type="project" value="InterPro"/>
</dbReference>
<dbReference type="InterPro" id="IPR004477">
    <property type="entry name" value="ComEC_N"/>
</dbReference>
<feature type="transmembrane region" description="Helical" evidence="6">
    <location>
        <begin position="471"/>
        <end position="489"/>
    </location>
</feature>
<keyword evidence="4 6" id="KW-1133">Transmembrane helix</keyword>
<evidence type="ECO:0000256" key="1">
    <source>
        <dbReference type="ARBA" id="ARBA00004651"/>
    </source>
</evidence>
<accession>A0A3S4S4S1</accession>
<feature type="transmembrane region" description="Helical" evidence="6">
    <location>
        <begin position="235"/>
        <end position="255"/>
    </location>
</feature>
<dbReference type="GeneID" id="49636141"/>
<dbReference type="InterPro" id="IPR052159">
    <property type="entry name" value="Competence_DNA_uptake"/>
</dbReference>
<feature type="transmembrane region" description="Helical" evidence="6">
    <location>
        <begin position="290"/>
        <end position="307"/>
    </location>
</feature>
<dbReference type="GO" id="GO:0005886">
    <property type="term" value="C:plasma membrane"/>
    <property type="evidence" value="ECO:0007669"/>
    <property type="project" value="UniProtKB-SubCell"/>
</dbReference>
<evidence type="ECO:0000313" key="8">
    <source>
        <dbReference type="EMBL" id="VEF43975.1"/>
    </source>
</evidence>
<dbReference type="InterPro" id="IPR036866">
    <property type="entry name" value="RibonucZ/Hydroxyglut_hydro"/>
</dbReference>
<feature type="transmembrane region" description="Helical" evidence="6">
    <location>
        <begin position="28"/>
        <end position="48"/>
    </location>
</feature>
<dbReference type="Pfam" id="PF13567">
    <property type="entry name" value="DUF4131"/>
    <property type="match status" value="1"/>
</dbReference>
<feature type="transmembrane region" description="Helical" evidence="6">
    <location>
        <begin position="319"/>
        <end position="336"/>
    </location>
</feature>
<feature type="domain" description="Metallo-beta-lactamase" evidence="7">
    <location>
        <begin position="560"/>
        <end position="747"/>
    </location>
</feature>
<keyword evidence="5 6" id="KW-0472">Membrane</keyword>
<feature type="transmembrane region" description="Helical" evidence="6">
    <location>
        <begin position="524"/>
        <end position="543"/>
    </location>
</feature>
<keyword evidence="3 6" id="KW-0812">Transmembrane</keyword>
<dbReference type="RefSeq" id="WP_005704172.1">
    <property type="nucleotide sequence ID" value="NZ_AEWB02000015.1"/>
</dbReference>
<dbReference type="Pfam" id="PF00753">
    <property type="entry name" value="Lactamase_B"/>
    <property type="match status" value="1"/>
</dbReference>
<dbReference type="Gene3D" id="3.60.15.10">
    <property type="entry name" value="Ribonuclease Z/Hydroxyacylglutathione hydrolase-like"/>
    <property type="match status" value="1"/>
</dbReference>
<proteinExistence type="predicted"/>
<evidence type="ECO:0000256" key="3">
    <source>
        <dbReference type="ARBA" id="ARBA00022692"/>
    </source>
</evidence>
<dbReference type="NCBIfam" id="TIGR00361">
    <property type="entry name" value="ComEC_Rec2"/>
    <property type="match status" value="1"/>
</dbReference>
<comment type="subcellular location">
    <subcellularLocation>
        <location evidence="1">Cell membrane</location>
        <topology evidence="1">Multi-pass membrane protein</topology>
    </subcellularLocation>
</comment>